<evidence type="ECO:0000256" key="1">
    <source>
        <dbReference type="SAM" id="SignalP"/>
    </source>
</evidence>
<keyword evidence="3" id="KW-1185">Reference proteome</keyword>
<feature type="signal peptide" evidence="1">
    <location>
        <begin position="1"/>
        <end position="19"/>
    </location>
</feature>
<dbReference type="RefSeq" id="WP_237378610.1">
    <property type="nucleotide sequence ID" value="NZ_CP071793.1"/>
</dbReference>
<keyword evidence="1" id="KW-0732">Signal</keyword>
<dbReference type="AlphaFoldDB" id="A0A8A4TJE0"/>
<proteinExistence type="predicted"/>
<dbReference type="Proteomes" id="UP000663929">
    <property type="component" value="Chromosome"/>
</dbReference>
<evidence type="ECO:0000313" key="2">
    <source>
        <dbReference type="EMBL" id="QTD48961.1"/>
    </source>
</evidence>
<evidence type="ECO:0000313" key="3">
    <source>
        <dbReference type="Proteomes" id="UP000663929"/>
    </source>
</evidence>
<sequence>MTKFFRLVCCLCFACGLFASDEEARMSLFVVGCFTPEFQDIFDGDLDGYLLIGDDSDIDGSYLPRNYDNEIPNQNCDLPIRRSKRGDGFNVIQGTFVDVQFEVDNSSTTGGGPFDAPGTTVVLEYPEGLVPLLATLPCEVVDREVRCNLGTVAARSQKGVAVRFYAAATGEYALTGRVSSDLFDPDTSNNADLANFEVVAPATHLVYPWISKNDQFESVIVVNNFGDMEALVWLSAVRQEGEFHTRPTLIPARGFLKGAPAELFPELGNGGGFSMRVLSESPAVRGRWVTNDLTATSKSSPSQGVAINLLDRSLSAKDRAGTRIMYGYLPVSSTSFSAPVVVNMGADDTDVTLDFYNEAGNLILSDNQTLRSLAPYRPFAAVANNLVPADSGNLAMIASSSGGATITGVGFVFNASREPSIGNVTGLSTGSSQSGTHLVLPWISNNSGNFESIIVVNNFSPRNEVVTLTGRRRTGDPETVTRTIPANGFLEEFASTLFPTLGNGFGYTVEITTSANKIAGRWVTNNLITESMSSPAQGVGIDLNATNSPRHGTDVLYGYLPLTDTFTSAPVIVNVGDTTTDVTLRFYDSAGRLVAEDASTLAAIEPFRPFAAVANDLVPEGTGDIYMVASSSGQPLTGVAFVFNAGNEPAIGNVSRIDFSP</sequence>
<accession>A0A8A4TJE0</accession>
<feature type="chain" id="PRO_5035145831" description="Choice-of-anchor D domain-containing protein" evidence="1">
    <location>
        <begin position="20"/>
        <end position="661"/>
    </location>
</feature>
<organism evidence="2 3">
    <name type="scientific">Sulfidibacter corallicola</name>
    <dbReference type="NCBI Taxonomy" id="2818388"/>
    <lineage>
        <taxon>Bacteria</taxon>
        <taxon>Pseudomonadati</taxon>
        <taxon>Acidobacteriota</taxon>
        <taxon>Holophagae</taxon>
        <taxon>Acanthopleuribacterales</taxon>
        <taxon>Acanthopleuribacteraceae</taxon>
        <taxon>Sulfidibacter</taxon>
    </lineage>
</organism>
<evidence type="ECO:0008006" key="4">
    <source>
        <dbReference type="Google" id="ProtNLM"/>
    </source>
</evidence>
<name>A0A8A4TJE0_SULCO</name>
<gene>
    <name evidence="2" type="ORF">J3U87_25535</name>
</gene>
<protein>
    <recommendedName>
        <fullName evidence="4">Choice-of-anchor D domain-containing protein</fullName>
    </recommendedName>
</protein>
<dbReference type="KEGG" id="scor:J3U87_25535"/>
<dbReference type="EMBL" id="CP071793">
    <property type="protein sequence ID" value="QTD48961.1"/>
    <property type="molecule type" value="Genomic_DNA"/>
</dbReference>
<reference evidence="2" key="1">
    <citation type="submission" date="2021-03" db="EMBL/GenBank/DDBJ databases">
        <title>Acanthopleuribacteraceae sp. M133.</title>
        <authorList>
            <person name="Wang G."/>
        </authorList>
    </citation>
    <scope>NUCLEOTIDE SEQUENCE</scope>
    <source>
        <strain evidence="2">M133</strain>
    </source>
</reference>